<proteinExistence type="predicted"/>
<dbReference type="EMBL" id="JAOYFB010000042">
    <property type="protein sequence ID" value="KAK4045298.1"/>
    <property type="molecule type" value="Genomic_DNA"/>
</dbReference>
<reference evidence="1 2" key="1">
    <citation type="journal article" date="2023" name="Nucleic Acids Res.">
        <title>The hologenome of Daphnia magna reveals possible DNA methylation and microbiome-mediated evolution of the host genome.</title>
        <authorList>
            <person name="Chaturvedi A."/>
            <person name="Li X."/>
            <person name="Dhandapani V."/>
            <person name="Marshall H."/>
            <person name="Kissane S."/>
            <person name="Cuenca-Cambronero M."/>
            <person name="Asole G."/>
            <person name="Calvet F."/>
            <person name="Ruiz-Romero M."/>
            <person name="Marangio P."/>
            <person name="Guigo R."/>
            <person name="Rago D."/>
            <person name="Mirbahai L."/>
            <person name="Eastwood N."/>
            <person name="Colbourne J.K."/>
            <person name="Zhou J."/>
            <person name="Mallon E."/>
            <person name="Orsini L."/>
        </authorList>
    </citation>
    <scope>NUCLEOTIDE SEQUENCE [LARGE SCALE GENOMIC DNA]</scope>
    <source>
        <strain evidence="1">LRV0_1</strain>
    </source>
</reference>
<evidence type="ECO:0000313" key="2">
    <source>
        <dbReference type="Proteomes" id="UP001234178"/>
    </source>
</evidence>
<protein>
    <submittedName>
        <fullName evidence="1">Uncharacterized protein</fullName>
    </submittedName>
</protein>
<name>A0ABR0B9P2_9CRUS</name>
<keyword evidence="2" id="KW-1185">Reference proteome</keyword>
<comment type="caution">
    <text evidence="1">The sequence shown here is derived from an EMBL/GenBank/DDBJ whole genome shotgun (WGS) entry which is preliminary data.</text>
</comment>
<accession>A0ABR0B9P2</accession>
<organism evidence="1 2">
    <name type="scientific">Daphnia magna</name>
    <dbReference type="NCBI Taxonomy" id="35525"/>
    <lineage>
        <taxon>Eukaryota</taxon>
        <taxon>Metazoa</taxon>
        <taxon>Ecdysozoa</taxon>
        <taxon>Arthropoda</taxon>
        <taxon>Crustacea</taxon>
        <taxon>Branchiopoda</taxon>
        <taxon>Diplostraca</taxon>
        <taxon>Cladocera</taxon>
        <taxon>Anomopoda</taxon>
        <taxon>Daphniidae</taxon>
        <taxon>Daphnia</taxon>
    </lineage>
</organism>
<gene>
    <name evidence="1" type="ORF">OUZ56_032836</name>
</gene>
<evidence type="ECO:0000313" key="1">
    <source>
        <dbReference type="EMBL" id="KAK4045298.1"/>
    </source>
</evidence>
<sequence>MIFTPSSQSPFEIPTTLGASYRQPCRRTHPIVLLFVLIVALNTRHSDDAIEHYSTSGGSGY</sequence>
<dbReference type="Proteomes" id="UP001234178">
    <property type="component" value="Unassembled WGS sequence"/>
</dbReference>